<evidence type="ECO:0000256" key="3">
    <source>
        <dbReference type="SAM" id="MobiDB-lite"/>
    </source>
</evidence>
<dbReference type="InterPro" id="IPR036271">
    <property type="entry name" value="Tet_transcr_reg_TetR-rel_C_sf"/>
</dbReference>
<name>A0ABV4A2P9_9BURK</name>
<gene>
    <name evidence="5" type="ORF">AB6724_20420</name>
</gene>
<dbReference type="PANTHER" id="PTHR30055">
    <property type="entry name" value="HTH-TYPE TRANSCRIPTIONAL REGULATOR RUTR"/>
    <property type="match status" value="1"/>
</dbReference>
<dbReference type="SUPFAM" id="SSF48498">
    <property type="entry name" value="Tetracyclin repressor-like, C-terminal domain"/>
    <property type="match status" value="1"/>
</dbReference>
<proteinExistence type="predicted"/>
<protein>
    <submittedName>
        <fullName evidence="5">TetR/AcrR family transcriptional regulator</fullName>
    </submittedName>
</protein>
<dbReference type="Pfam" id="PF00440">
    <property type="entry name" value="TetR_N"/>
    <property type="match status" value="1"/>
</dbReference>
<keyword evidence="1 2" id="KW-0238">DNA-binding</keyword>
<dbReference type="PROSITE" id="PS50977">
    <property type="entry name" value="HTH_TETR_2"/>
    <property type="match status" value="1"/>
</dbReference>
<dbReference type="InterPro" id="IPR050109">
    <property type="entry name" value="HTH-type_TetR-like_transc_reg"/>
</dbReference>
<reference evidence="5 6" key="1">
    <citation type="journal article" date="2013" name="Int. J. Syst. Evol. Microbiol.">
        <title>Comamonas guangdongensis sp. nov., isolated from subterranean forest sediment, and emended description of the genus Comamonas.</title>
        <authorList>
            <person name="Zhang J."/>
            <person name="Wang Y."/>
            <person name="Zhou S."/>
            <person name="Wu C."/>
            <person name="He J."/>
            <person name="Li F."/>
        </authorList>
    </citation>
    <scope>NUCLEOTIDE SEQUENCE [LARGE SCALE GENOMIC DNA]</scope>
    <source>
        <strain evidence="5 6">CCTCC AB2011133</strain>
    </source>
</reference>
<dbReference type="Gene3D" id="1.10.357.10">
    <property type="entry name" value="Tetracycline Repressor, domain 2"/>
    <property type="match status" value="1"/>
</dbReference>
<feature type="domain" description="HTH tetR-type" evidence="4">
    <location>
        <begin position="60"/>
        <end position="120"/>
    </location>
</feature>
<evidence type="ECO:0000256" key="2">
    <source>
        <dbReference type="PROSITE-ProRule" id="PRU00335"/>
    </source>
</evidence>
<evidence type="ECO:0000313" key="6">
    <source>
        <dbReference type="Proteomes" id="UP001561046"/>
    </source>
</evidence>
<evidence type="ECO:0000256" key="1">
    <source>
        <dbReference type="ARBA" id="ARBA00023125"/>
    </source>
</evidence>
<sequence length="250" mass="27180">MPNKGSLPSSPAPIKALSGIDLDSKQACATANTFTLAPTTEALPERPRRTPRGPSPQKTEATRRTIVAAAFEEFLEHGYARGTTASVAQRAGLSKVTLFRYFDSKEALFEAVIQTHIASAAVALQSSPMHDHESVGEYLLRTVGAAAEVIDSSGRSATARLVVAEGLEFPLLAQMYRRYVHGALLEHFTRLAQLAARRGELKAPELVQHPELLLAPLWLAMMNNTVIHPEVPMNAGTLFRLQVALLFKMS</sequence>
<organism evidence="5 6">
    <name type="scientific">Comamonas guangdongensis</name>
    <dbReference type="NCBI Taxonomy" id="510515"/>
    <lineage>
        <taxon>Bacteria</taxon>
        <taxon>Pseudomonadati</taxon>
        <taxon>Pseudomonadota</taxon>
        <taxon>Betaproteobacteria</taxon>
        <taxon>Burkholderiales</taxon>
        <taxon>Comamonadaceae</taxon>
        <taxon>Comamonas</taxon>
    </lineage>
</organism>
<dbReference type="Proteomes" id="UP001561046">
    <property type="component" value="Unassembled WGS sequence"/>
</dbReference>
<dbReference type="InterPro" id="IPR039536">
    <property type="entry name" value="TetR_C_Proteobacteria"/>
</dbReference>
<evidence type="ECO:0000259" key="4">
    <source>
        <dbReference type="PROSITE" id="PS50977"/>
    </source>
</evidence>
<feature type="region of interest" description="Disordered" evidence="3">
    <location>
        <begin position="33"/>
        <end position="61"/>
    </location>
</feature>
<evidence type="ECO:0000313" key="5">
    <source>
        <dbReference type="EMBL" id="MEX8195204.1"/>
    </source>
</evidence>
<dbReference type="PRINTS" id="PR00455">
    <property type="entry name" value="HTHTETR"/>
</dbReference>
<feature type="DNA-binding region" description="H-T-H motif" evidence="2">
    <location>
        <begin position="83"/>
        <end position="102"/>
    </location>
</feature>
<dbReference type="InterPro" id="IPR001647">
    <property type="entry name" value="HTH_TetR"/>
</dbReference>
<dbReference type="SUPFAM" id="SSF46689">
    <property type="entry name" value="Homeodomain-like"/>
    <property type="match status" value="1"/>
</dbReference>
<comment type="caution">
    <text evidence="5">The sequence shown here is derived from an EMBL/GenBank/DDBJ whole genome shotgun (WGS) entry which is preliminary data.</text>
</comment>
<dbReference type="RefSeq" id="WP_369340381.1">
    <property type="nucleotide sequence ID" value="NZ_JBFYGN010000036.1"/>
</dbReference>
<accession>A0ABV4A2P9</accession>
<dbReference type="EMBL" id="JBFYGN010000036">
    <property type="protein sequence ID" value="MEX8195204.1"/>
    <property type="molecule type" value="Genomic_DNA"/>
</dbReference>
<dbReference type="InterPro" id="IPR009057">
    <property type="entry name" value="Homeodomain-like_sf"/>
</dbReference>
<keyword evidence="6" id="KW-1185">Reference proteome</keyword>
<dbReference type="Pfam" id="PF14246">
    <property type="entry name" value="TetR_C_7"/>
    <property type="match status" value="1"/>
</dbReference>
<dbReference type="PANTHER" id="PTHR30055:SF223">
    <property type="entry name" value="HTH-TYPE TRANSCRIPTIONAL REGULATOR UIDR"/>
    <property type="match status" value="1"/>
</dbReference>